<accession>A0A9P9D4U9</accession>
<reference evidence="3" key="1">
    <citation type="journal article" date="2021" name="Nat. Commun.">
        <title>Genetic determinants of endophytism in the Arabidopsis root mycobiome.</title>
        <authorList>
            <person name="Mesny F."/>
            <person name="Miyauchi S."/>
            <person name="Thiergart T."/>
            <person name="Pickel B."/>
            <person name="Atanasova L."/>
            <person name="Karlsson M."/>
            <person name="Huettel B."/>
            <person name="Barry K.W."/>
            <person name="Haridas S."/>
            <person name="Chen C."/>
            <person name="Bauer D."/>
            <person name="Andreopoulos W."/>
            <person name="Pangilinan J."/>
            <person name="LaButti K."/>
            <person name="Riley R."/>
            <person name="Lipzen A."/>
            <person name="Clum A."/>
            <person name="Drula E."/>
            <person name="Henrissat B."/>
            <person name="Kohler A."/>
            <person name="Grigoriev I.V."/>
            <person name="Martin F.M."/>
            <person name="Hacquard S."/>
        </authorList>
    </citation>
    <scope>NUCLEOTIDE SEQUENCE</scope>
    <source>
        <strain evidence="3">MPI-CAGE-AT-0021</strain>
    </source>
</reference>
<dbReference type="GO" id="GO:0017057">
    <property type="term" value="F:6-phosphogluconolactonase activity"/>
    <property type="evidence" value="ECO:0007669"/>
    <property type="project" value="TreeGrafter"/>
</dbReference>
<dbReference type="PANTHER" id="PTHR30344:SF1">
    <property type="entry name" value="6-PHOSPHOGLUCONOLACTONASE"/>
    <property type="match status" value="1"/>
</dbReference>
<dbReference type="SUPFAM" id="SSF51004">
    <property type="entry name" value="C-terminal (heme d1) domain of cytochrome cd1-nitrite reductase"/>
    <property type="match status" value="1"/>
</dbReference>
<evidence type="ECO:0000313" key="3">
    <source>
        <dbReference type="EMBL" id="KAH7112765.1"/>
    </source>
</evidence>
<sequence length="416" mass="45807">MRFALYSVTTALLIGFASTTVRHIRHATNSPLASARLLVGGWKNIYVVDFFPDAVQQFSVSLKQEATFWPSVMAFAPPNGLFVVETFDRVLSLLDLDLENDTLTLEAETNTSYSVVDLEFNADKTRLVGCSYGNGTIDVWEVENGRLDLIKTIQSPGISGPDEVYQASPHPRQANLDPTGRFFAINDLGTDSIIIIDTKDGAYDITNNIYITPSGCGPSVGAFYPRGVHMATHYIVVCGLRNEVIVYSLRYREVHLEMEKTQTIPGPGDAFPPQTVRAITAVNILLTVDNKHLYISKCVKDNTIDPIAHYTVAPNNLTHKMLNLTSKASAGGSCPARVSLSENNEYVFASDPTDQFRLAALKRNVDGTLQRSPIASIMKPAFGDEEFQPSFVQQIVLPQMPLEPLFDNTTSTEGYD</sequence>
<comment type="similarity">
    <text evidence="1">Belongs to the cycloisomerase 2 family.</text>
</comment>
<evidence type="ECO:0000256" key="1">
    <source>
        <dbReference type="ARBA" id="ARBA00005564"/>
    </source>
</evidence>
<keyword evidence="4" id="KW-1185">Reference proteome</keyword>
<dbReference type="InterPro" id="IPR011048">
    <property type="entry name" value="Haem_d1_sf"/>
</dbReference>
<evidence type="ECO:0000256" key="2">
    <source>
        <dbReference type="SAM" id="SignalP"/>
    </source>
</evidence>
<dbReference type="InterPro" id="IPR019405">
    <property type="entry name" value="Lactonase_7-beta_prop"/>
</dbReference>
<dbReference type="Gene3D" id="2.130.10.10">
    <property type="entry name" value="YVTN repeat-like/Quinoprotein amine dehydrogenase"/>
    <property type="match status" value="1"/>
</dbReference>
<dbReference type="EMBL" id="JAGMUU010000049">
    <property type="protein sequence ID" value="KAH7112765.1"/>
    <property type="molecule type" value="Genomic_DNA"/>
</dbReference>
<dbReference type="InterPro" id="IPR050282">
    <property type="entry name" value="Cycloisomerase_2"/>
</dbReference>
<protein>
    <submittedName>
        <fullName evidence="3">Lactonase, 7-bladed beta-propeller-domain-containing protein</fullName>
    </submittedName>
</protein>
<proteinExistence type="inferred from homology"/>
<dbReference type="OrthoDB" id="9972196at2759"/>
<evidence type="ECO:0000313" key="4">
    <source>
        <dbReference type="Proteomes" id="UP000717696"/>
    </source>
</evidence>
<dbReference type="InterPro" id="IPR015943">
    <property type="entry name" value="WD40/YVTN_repeat-like_dom_sf"/>
</dbReference>
<dbReference type="Pfam" id="PF10282">
    <property type="entry name" value="Lactonase"/>
    <property type="match status" value="1"/>
</dbReference>
<dbReference type="AlphaFoldDB" id="A0A9P9D4U9"/>
<comment type="caution">
    <text evidence="3">The sequence shown here is derived from an EMBL/GenBank/DDBJ whole genome shotgun (WGS) entry which is preliminary data.</text>
</comment>
<name>A0A9P9D4U9_9HYPO</name>
<dbReference type="Proteomes" id="UP000717696">
    <property type="component" value="Unassembled WGS sequence"/>
</dbReference>
<dbReference type="PANTHER" id="PTHR30344">
    <property type="entry name" value="6-PHOSPHOGLUCONOLACTONASE-RELATED"/>
    <property type="match status" value="1"/>
</dbReference>
<feature type="signal peptide" evidence="2">
    <location>
        <begin position="1"/>
        <end position="19"/>
    </location>
</feature>
<gene>
    <name evidence="3" type="ORF">B0J13DRAFT_657653</name>
</gene>
<feature type="chain" id="PRO_5040222585" evidence="2">
    <location>
        <begin position="20"/>
        <end position="416"/>
    </location>
</feature>
<keyword evidence="2" id="KW-0732">Signal</keyword>
<organism evidence="3 4">
    <name type="scientific">Dactylonectria estremocensis</name>
    <dbReference type="NCBI Taxonomy" id="1079267"/>
    <lineage>
        <taxon>Eukaryota</taxon>
        <taxon>Fungi</taxon>
        <taxon>Dikarya</taxon>
        <taxon>Ascomycota</taxon>
        <taxon>Pezizomycotina</taxon>
        <taxon>Sordariomycetes</taxon>
        <taxon>Hypocreomycetidae</taxon>
        <taxon>Hypocreales</taxon>
        <taxon>Nectriaceae</taxon>
        <taxon>Dactylonectria</taxon>
    </lineage>
</organism>